<sequence length="148" mass="16831">MESVQVDVKIELGHTASVKKNPSPEGFTHDWVVFVRGPENCDISNFVEKVVFYLHESFTKPKRDPPYRVEEQGYGSFFLPVEVYFKNKEEPRKLKFDYDLVLPALGSLPIDNIRSEALTFTNPTEEFRKKLVKGGGIASIGTVNGIHR</sequence>
<dbReference type="GO" id="GO:0003682">
    <property type="term" value="F:chromatin binding"/>
    <property type="evidence" value="ECO:0007669"/>
    <property type="project" value="TreeGrafter"/>
</dbReference>
<dbReference type="PANTHER" id="PTHR47827">
    <property type="entry name" value="AHD DOMAIN-CONTAINING PROTEIN"/>
    <property type="match status" value="1"/>
</dbReference>
<dbReference type="GO" id="GO:0008023">
    <property type="term" value="C:transcription elongation factor complex"/>
    <property type="evidence" value="ECO:0007669"/>
    <property type="project" value="TreeGrafter"/>
</dbReference>
<dbReference type="Proteomes" id="UP001163046">
    <property type="component" value="Unassembled WGS sequence"/>
</dbReference>
<dbReference type="OrthoDB" id="10053467at2759"/>
<name>A0A9W9ZN29_9CNID</name>
<dbReference type="GO" id="GO:0045893">
    <property type="term" value="P:positive regulation of DNA-templated transcription"/>
    <property type="evidence" value="ECO:0007669"/>
    <property type="project" value="TreeGrafter"/>
</dbReference>
<feature type="domain" description="YEATS" evidence="3">
    <location>
        <begin position="1"/>
        <end position="134"/>
    </location>
</feature>
<dbReference type="PANTHER" id="PTHR47827:SF3">
    <property type="entry name" value="AF-9 ANC1 HOMOLOGY DOMAIN-CONTAINING PROTEIN"/>
    <property type="match status" value="1"/>
</dbReference>
<dbReference type="InterPro" id="IPR038704">
    <property type="entry name" value="YEAST_sf"/>
</dbReference>
<keyword evidence="1 2" id="KW-0539">Nucleus</keyword>
<gene>
    <name evidence="4" type="primary">MLLT3_2</name>
    <name evidence="4" type="ORF">OS493_021192</name>
</gene>
<evidence type="ECO:0000256" key="2">
    <source>
        <dbReference type="PROSITE-ProRule" id="PRU00376"/>
    </source>
</evidence>
<keyword evidence="5" id="KW-1185">Reference proteome</keyword>
<proteinExistence type="predicted"/>
<accession>A0A9W9ZN29</accession>
<dbReference type="EMBL" id="MU825886">
    <property type="protein sequence ID" value="KAJ7384561.1"/>
    <property type="molecule type" value="Genomic_DNA"/>
</dbReference>
<evidence type="ECO:0000313" key="5">
    <source>
        <dbReference type="Proteomes" id="UP001163046"/>
    </source>
</evidence>
<dbReference type="Gene3D" id="2.60.40.1970">
    <property type="entry name" value="YEATS domain"/>
    <property type="match status" value="1"/>
</dbReference>
<evidence type="ECO:0000259" key="3">
    <source>
        <dbReference type="PROSITE" id="PS51037"/>
    </source>
</evidence>
<dbReference type="InterPro" id="IPR052790">
    <property type="entry name" value="YEATS_domain"/>
</dbReference>
<organism evidence="4 5">
    <name type="scientific">Desmophyllum pertusum</name>
    <dbReference type="NCBI Taxonomy" id="174260"/>
    <lineage>
        <taxon>Eukaryota</taxon>
        <taxon>Metazoa</taxon>
        <taxon>Cnidaria</taxon>
        <taxon>Anthozoa</taxon>
        <taxon>Hexacorallia</taxon>
        <taxon>Scleractinia</taxon>
        <taxon>Caryophylliina</taxon>
        <taxon>Caryophylliidae</taxon>
        <taxon>Desmophyllum</taxon>
    </lineage>
</organism>
<evidence type="ECO:0000256" key="1">
    <source>
        <dbReference type="ARBA" id="ARBA00023242"/>
    </source>
</evidence>
<dbReference type="AlphaFoldDB" id="A0A9W9ZN29"/>
<dbReference type="PROSITE" id="PS51037">
    <property type="entry name" value="YEATS"/>
    <property type="match status" value="1"/>
</dbReference>
<evidence type="ECO:0000313" key="4">
    <source>
        <dbReference type="EMBL" id="KAJ7384561.1"/>
    </source>
</evidence>
<dbReference type="Pfam" id="PF03366">
    <property type="entry name" value="YEATS"/>
    <property type="match status" value="1"/>
</dbReference>
<dbReference type="InterPro" id="IPR055129">
    <property type="entry name" value="YEATS_dom"/>
</dbReference>
<reference evidence="4" key="1">
    <citation type="submission" date="2023-01" db="EMBL/GenBank/DDBJ databases">
        <title>Genome assembly of the deep-sea coral Lophelia pertusa.</title>
        <authorList>
            <person name="Herrera S."/>
            <person name="Cordes E."/>
        </authorList>
    </citation>
    <scope>NUCLEOTIDE SEQUENCE</scope>
    <source>
        <strain evidence="4">USNM1676648</strain>
        <tissue evidence="4">Polyp</tissue>
    </source>
</reference>
<comment type="subcellular location">
    <subcellularLocation>
        <location evidence="2">Nucleus</location>
    </subcellularLocation>
</comment>
<comment type="caution">
    <text evidence="4">The sequence shown here is derived from an EMBL/GenBank/DDBJ whole genome shotgun (WGS) entry which is preliminary data.</text>
</comment>
<dbReference type="CDD" id="cd16906">
    <property type="entry name" value="YEATS_AF-9_like"/>
    <property type="match status" value="1"/>
</dbReference>
<protein>
    <submittedName>
        <fullName evidence="4">Protein AF-9</fullName>
    </submittedName>
</protein>